<protein>
    <submittedName>
        <fullName evidence="1">Uncharacterized protein</fullName>
    </submittedName>
</protein>
<dbReference type="EMBL" id="SXFB01000004">
    <property type="protein sequence ID" value="NFV26171.1"/>
    <property type="molecule type" value="Genomic_DNA"/>
</dbReference>
<dbReference type="RefSeq" id="WP_003373045.1">
    <property type="nucleotide sequence ID" value="NZ_JACBBA010000001.1"/>
</dbReference>
<accession>A0A6B4JHL6</accession>
<gene>
    <name evidence="1" type="ORF">FDG31_08245</name>
</gene>
<dbReference type="AlphaFoldDB" id="A0A6B4JHL6"/>
<reference evidence="1 2" key="1">
    <citation type="submission" date="2019-04" db="EMBL/GenBank/DDBJ databases">
        <title>Genome sequencing of Clostridium botulinum Groups I-IV and Clostridium butyricum.</title>
        <authorList>
            <person name="Brunt J."/>
            <person name="Van Vliet A.H.M."/>
            <person name="Stringer S.C."/>
            <person name="Carter A.T."/>
            <person name="Peck M.W."/>
        </authorList>
    </citation>
    <scope>NUCLEOTIDE SEQUENCE [LARGE SCALE GENOMIC DNA]</scope>
    <source>
        <strain evidence="1 2">BL81</strain>
    </source>
</reference>
<evidence type="ECO:0000313" key="1">
    <source>
        <dbReference type="EMBL" id="NFV26171.1"/>
    </source>
</evidence>
<proteinExistence type="predicted"/>
<organism evidence="1 2">
    <name type="scientific">Clostridium botulinum</name>
    <dbReference type="NCBI Taxonomy" id="1491"/>
    <lineage>
        <taxon>Bacteria</taxon>
        <taxon>Bacillati</taxon>
        <taxon>Bacillota</taxon>
        <taxon>Clostridia</taxon>
        <taxon>Eubacteriales</taxon>
        <taxon>Clostridiaceae</taxon>
        <taxon>Clostridium</taxon>
    </lineage>
</organism>
<name>A0A6B4JHL6_CLOBO</name>
<evidence type="ECO:0000313" key="2">
    <source>
        <dbReference type="Proteomes" id="UP000486903"/>
    </source>
</evidence>
<sequence>MEKQLTLLKQKYNYNLNRNRKAEEYFKTHTVKECEKHLDLFNKVTNELSNIITKIEGITGEKMTTYERLNGFKLGGK</sequence>
<dbReference type="Proteomes" id="UP000486903">
    <property type="component" value="Unassembled WGS sequence"/>
</dbReference>
<comment type="caution">
    <text evidence="1">The sequence shown here is derived from an EMBL/GenBank/DDBJ whole genome shotgun (WGS) entry which is preliminary data.</text>
</comment>